<feature type="compositionally biased region" description="Polar residues" evidence="5">
    <location>
        <begin position="669"/>
        <end position="681"/>
    </location>
</feature>
<comment type="caution">
    <text evidence="8">The sequence shown here is derived from an EMBL/GenBank/DDBJ whole genome shotgun (WGS) entry which is preliminary data.</text>
</comment>
<keyword evidence="4 6" id="KW-0472">Membrane</keyword>
<feature type="transmembrane region" description="Helical" evidence="6">
    <location>
        <begin position="527"/>
        <end position="559"/>
    </location>
</feature>
<evidence type="ECO:0000256" key="4">
    <source>
        <dbReference type="ARBA" id="ARBA00023136"/>
    </source>
</evidence>
<evidence type="ECO:0000313" key="8">
    <source>
        <dbReference type="EMBL" id="OQV14561.1"/>
    </source>
</evidence>
<organism evidence="8 9">
    <name type="scientific">Hypsibius exemplaris</name>
    <name type="common">Freshwater tardigrade</name>
    <dbReference type="NCBI Taxonomy" id="2072580"/>
    <lineage>
        <taxon>Eukaryota</taxon>
        <taxon>Metazoa</taxon>
        <taxon>Ecdysozoa</taxon>
        <taxon>Tardigrada</taxon>
        <taxon>Eutardigrada</taxon>
        <taxon>Parachela</taxon>
        <taxon>Hypsibioidea</taxon>
        <taxon>Hypsibiidae</taxon>
        <taxon>Hypsibius</taxon>
    </lineage>
</organism>
<accession>A0A1W0WH79</accession>
<reference evidence="9" key="1">
    <citation type="submission" date="2017-01" db="EMBL/GenBank/DDBJ databases">
        <title>Comparative genomics of anhydrobiosis in the tardigrade Hypsibius dujardini.</title>
        <authorList>
            <person name="Yoshida Y."/>
            <person name="Koutsovoulos G."/>
            <person name="Laetsch D."/>
            <person name="Stevens L."/>
            <person name="Kumar S."/>
            <person name="Horikawa D."/>
            <person name="Ishino K."/>
            <person name="Komine S."/>
            <person name="Tomita M."/>
            <person name="Blaxter M."/>
            <person name="Arakawa K."/>
        </authorList>
    </citation>
    <scope>NUCLEOTIDE SEQUENCE [LARGE SCALE GENOMIC DNA]</scope>
    <source>
        <strain evidence="9">Z151</strain>
    </source>
</reference>
<dbReference type="InterPro" id="IPR018045">
    <property type="entry name" value="S04_transporter_CS"/>
</dbReference>
<dbReference type="InterPro" id="IPR001902">
    <property type="entry name" value="SLC26A/SulP_fam"/>
</dbReference>
<feature type="transmembrane region" description="Helical" evidence="6">
    <location>
        <begin position="218"/>
        <end position="240"/>
    </location>
</feature>
<evidence type="ECO:0000256" key="5">
    <source>
        <dbReference type="SAM" id="MobiDB-lite"/>
    </source>
</evidence>
<dbReference type="Pfam" id="PF00916">
    <property type="entry name" value="Sulfate_transp"/>
    <property type="match status" value="1"/>
</dbReference>
<evidence type="ECO:0000256" key="1">
    <source>
        <dbReference type="ARBA" id="ARBA00004141"/>
    </source>
</evidence>
<evidence type="ECO:0000256" key="3">
    <source>
        <dbReference type="ARBA" id="ARBA00022989"/>
    </source>
</evidence>
<dbReference type="Gene3D" id="3.30.750.24">
    <property type="entry name" value="STAS domain"/>
    <property type="match status" value="1"/>
</dbReference>
<dbReference type="Proteomes" id="UP000192578">
    <property type="component" value="Unassembled WGS sequence"/>
</dbReference>
<dbReference type="InterPro" id="IPR036513">
    <property type="entry name" value="STAS_dom_sf"/>
</dbReference>
<feature type="region of interest" description="Disordered" evidence="5">
    <location>
        <begin position="658"/>
        <end position="681"/>
    </location>
</feature>
<sequence length="681" mass="74546">MIFKNITGGKEFPVQRGEIRKISIGHYRRVALVIVPFKTIDTFAEGIWFVVSHLGRNFSKTSRSKIIETLPEKSGPVYRGYCVQRSKTSLTDAMICRVIIPPAFGPFAFRCPASKRSPSWIIRQILPFLTWMRAYHASFLEYDIIAGISVGLTVIPQSIAYAAIAGLPVQYGLYTSFMGAFIYAITGTSKDVSLGPTTVMALLVAQKAAEYPADADKVAVIILLTFYTGCVQLAMGIFQLGFFVDFVSLAVSKAFIAAAAVIIAGEQLKGLLGLKIPSDHFLVVVYDTFAQIKQTNYWDLILGVCCIISLIILKYVAPKPGFVRVRWYDKLAFQTLRLVSNARYAIVVCAASAIEGALLSQNIDVLTLPHDVVPGLPPVAPPQFHVGNSTNWQTFKSLGSSLVVFPLISLLELLTIAKSFAQENRYTINSSQEFRAVGIANIVSSFFSSYPLTASFSRSALNAQCGVRTPAAGIVTGGIAILATAFLTGWLHFVPKASLAAVIMCAVLPNIDLSVANKMWKVRKGDLFPYIVTLLACFAVGIEYGVLIGIFVSVGLVLFPLARPTVAVYHSNNSTGQEIIVTPYGNIHFPAIGYMRKLIIEHIEMTEMGPGRVVIDGSHWTDLDYSVAARMKDLIKEVQNLGWEINFSEMSDMVSGTFDTPVIRRPRRTGSQDSIISRTDP</sequence>
<keyword evidence="9" id="KW-1185">Reference proteome</keyword>
<feature type="transmembrane region" description="Helical" evidence="6">
    <location>
        <begin position="297"/>
        <end position="317"/>
    </location>
</feature>
<keyword evidence="2 6" id="KW-0812">Transmembrane</keyword>
<dbReference type="PROSITE" id="PS01130">
    <property type="entry name" value="SLC26A"/>
    <property type="match status" value="1"/>
</dbReference>
<evidence type="ECO:0000313" key="9">
    <source>
        <dbReference type="Proteomes" id="UP000192578"/>
    </source>
</evidence>
<dbReference type="EMBL" id="MTYJ01000103">
    <property type="protein sequence ID" value="OQV14561.1"/>
    <property type="molecule type" value="Genomic_DNA"/>
</dbReference>
<dbReference type="PANTHER" id="PTHR11814">
    <property type="entry name" value="SULFATE TRANSPORTER"/>
    <property type="match status" value="1"/>
</dbReference>
<dbReference type="GO" id="GO:0008271">
    <property type="term" value="F:secondary active sulfate transmembrane transporter activity"/>
    <property type="evidence" value="ECO:0007669"/>
    <property type="project" value="InterPro"/>
</dbReference>
<protein>
    <submittedName>
        <fullName evidence="8">Sodium-independent sulfate anion transporter</fullName>
    </submittedName>
</protein>
<dbReference type="OrthoDB" id="288203at2759"/>
<evidence type="ECO:0000256" key="2">
    <source>
        <dbReference type="ARBA" id="ARBA00022692"/>
    </source>
</evidence>
<comment type="subcellular location">
    <subcellularLocation>
        <location evidence="1">Membrane</location>
        <topology evidence="1">Multi-pass membrane protein</topology>
    </subcellularLocation>
</comment>
<dbReference type="AlphaFoldDB" id="A0A1W0WH79"/>
<dbReference type="GO" id="GO:0016020">
    <property type="term" value="C:membrane"/>
    <property type="evidence" value="ECO:0007669"/>
    <property type="project" value="UniProtKB-SubCell"/>
</dbReference>
<evidence type="ECO:0000256" key="6">
    <source>
        <dbReference type="SAM" id="Phobius"/>
    </source>
</evidence>
<feature type="transmembrane region" description="Helical" evidence="6">
    <location>
        <begin position="471"/>
        <end position="491"/>
    </location>
</feature>
<proteinExistence type="predicted"/>
<dbReference type="InterPro" id="IPR011547">
    <property type="entry name" value="SLC26A/SulP_dom"/>
</dbReference>
<evidence type="ECO:0000259" key="7">
    <source>
        <dbReference type="Pfam" id="PF00916"/>
    </source>
</evidence>
<feature type="transmembrane region" description="Helical" evidence="6">
    <location>
        <begin position="398"/>
        <end position="417"/>
    </location>
</feature>
<keyword evidence="3 6" id="KW-1133">Transmembrane helix</keyword>
<dbReference type="SUPFAM" id="SSF52091">
    <property type="entry name" value="SpoIIaa-like"/>
    <property type="match status" value="1"/>
</dbReference>
<gene>
    <name evidence="8" type="ORF">BV898_11282</name>
</gene>
<feature type="transmembrane region" description="Helical" evidence="6">
    <location>
        <begin position="246"/>
        <end position="265"/>
    </location>
</feature>
<feature type="domain" description="SLC26A/SulP transporter" evidence="7">
    <location>
        <begin position="141"/>
        <end position="533"/>
    </location>
</feature>
<name>A0A1W0WH79_HYPEX</name>